<gene>
    <name evidence="3" type="ORF">V5R04_09430</name>
</gene>
<dbReference type="Pfam" id="PF00440">
    <property type="entry name" value="TetR_N"/>
    <property type="match status" value="1"/>
</dbReference>
<keyword evidence="1" id="KW-0238">DNA-binding</keyword>
<feature type="domain" description="HTH tetR-type" evidence="2">
    <location>
        <begin position="19"/>
        <end position="56"/>
    </location>
</feature>
<dbReference type="AlphaFoldDB" id="A0AAU7DQJ4"/>
<protein>
    <submittedName>
        <fullName evidence="3">TetR family transcriptional regulator</fullName>
    </submittedName>
</protein>
<organism evidence="3">
    <name type="scientific">Jonesiaceae bacterium BS-20</name>
    <dbReference type="NCBI Taxonomy" id="3120821"/>
    <lineage>
        <taxon>Bacteria</taxon>
        <taxon>Bacillati</taxon>
        <taxon>Actinomycetota</taxon>
        <taxon>Actinomycetes</taxon>
        <taxon>Micrococcales</taxon>
        <taxon>Jonesiaceae</taxon>
    </lineage>
</organism>
<name>A0AAU7DQJ4_9MICO</name>
<dbReference type="EMBL" id="CP146203">
    <property type="protein sequence ID" value="XBH20467.1"/>
    <property type="molecule type" value="Genomic_DNA"/>
</dbReference>
<dbReference type="SUPFAM" id="SSF46689">
    <property type="entry name" value="Homeodomain-like"/>
    <property type="match status" value="1"/>
</dbReference>
<dbReference type="InterPro" id="IPR009057">
    <property type="entry name" value="Homeodomain-like_sf"/>
</dbReference>
<evidence type="ECO:0000313" key="3">
    <source>
        <dbReference type="EMBL" id="XBH20467.1"/>
    </source>
</evidence>
<proteinExistence type="predicted"/>
<accession>A0AAU7DQJ4</accession>
<evidence type="ECO:0000259" key="2">
    <source>
        <dbReference type="Pfam" id="PF00440"/>
    </source>
</evidence>
<sequence>MARPALSQTKLLEIALRCAEVLAQTGTGATTAQLVAASGMSERTFFRYFPTKAECVRPVLEHGLNEFVANVAGIVPTPGTHQSLRALIQSAFVRAYQTEALAHGTQFLATLLDASAYRRLWLEINDNTITKLEAPLAKLLGEAPNSLTVTVAAQEATMLAVATITHMVRTGETIERAAAQVGEILSNSPLNRIVAV</sequence>
<reference evidence="3" key="1">
    <citation type="submission" date="2024-02" db="EMBL/GenBank/DDBJ databases">
        <title>Tomenella chthoni gen. nov. sp. nov., a member of the family Jonesiaceae isolated from bat guano.</title>
        <authorList>
            <person name="Miller S.L."/>
            <person name="King J."/>
            <person name="Sankaranarayanan K."/>
            <person name="Lawson P.A."/>
        </authorList>
    </citation>
    <scope>NUCLEOTIDE SEQUENCE</scope>
    <source>
        <strain evidence="3">BS-20</strain>
    </source>
</reference>
<dbReference type="Gene3D" id="1.10.357.10">
    <property type="entry name" value="Tetracycline Repressor, domain 2"/>
    <property type="match status" value="1"/>
</dbReference>
<dbReference type="InterPro" id="IPR001647">
    <property type="entry name" value="HTH_TetR"/>
</dbReference>
<evidence type="ECO:0000256" key="1">
    <source>
        <dbReference type="ARBA" id="ARBA00023125"/>
    </source>
</evidence>
<dbReference type="GO" id="GO:0003677">
    <property type="term" value="F:DNA binding"/>
    <property type="evidence" value="ECO:0007669"/>
    <property type="project" value="UniProtKB-KW"/>
</dbReference>